<feature type="transmembrane region" description="Helical" evidence="1">
    <location>
        <begin position="7"/>
        <end position="26"/>
    </location>
</feature>
<evidence type="ECO:0000313" key="3">
    <source>
        <dbReference type="EMBL" id="CAB4189231.1"/>
    </source>
</evidence>
<keyword evidence="1" id="KW-0472">Membrane</keyword>
<evidence type="ECO:0000313" key="2">
    <source>
        <dbReference type="EMBL" id="CAB4144409.1"/>
    </source>
</evidence>
<dbReference type="EMBL" id="LR797133">
    <property type="protein sequence ID" value="CAB4189231.1"/>
    <property type="molecule type" value="Genomic_DNA"/>
</dbReference>
<sequence length="60" mass="6251">MSGWDTIGVLIAGLNLMLAFLIAASIPKVSKAGGTAAATIYLMVAIASVVWIARSAMWQQ</sequence>
<evidence type="ECO:0000256" key="1">
    <source>
        <dbReference type="SAM" id="Phobius"/>
    </source>
</evidence>
<dbReference type="EMBL" id="LR796425">
    <property type="protein sequence ID" value="CAB4144409.1"/>
    <property type="molecule type" value="Genomic_DNA"/>
</dbReference>
<protein>
    <submittedName>
        <fullName evidence="3">Uncharacterized protein</fullName>
    </submittedName>
</protein>
<name>A0A6J5R6S3_9CAUD</name>
<proteinExistence type="predicted"/>
<keyword evidence="1" id="KW-1133">Transmembrane helix</keyword>
<accession>A0A6J5R6S3</accession>
<keyword evidence="1" id="KW-0812">Transmembrane</keyword>
<organism evidence="3">
    <name type="scientific">uncultured Caudovirales phage</name>
    <dbReference type="NCBI Taxonomy" id="2100421"/>
    <lineage>
        <taxon>Viruses</taxon>
        <taxon>Duplodnaviria</taxon>
        <taxon>Heunggongvirae</taxon>
        <taxon>Uroviricota</taxon>
        <taxon>Caudoviricetes</taxon>
        <taxon>Peduoviridae</taxon>
        <taxon>Maltschvirus</taxon>
        <taxon>Maltschvirus maltsch</taxon>
    </lineage>
</organism>
<reference evidence="3" key="1">
    <citation type="submission" date="2020-05" db="EMBL/GenBank/DDBJ databases">
        <authorList>
            <person name="Chiriac C."/>
            <person name="Salcher M."/>
            <person name="Ghai R."/>
            <person name="Kavagutti S V."/>
        </authorList>
    </citation>
    <scope>NUCLEOTIDE SEQUENCE</scope>
</reference>
<gene>
    <name evidence="3" type="ORF">UFOVP1185_10</name>
    <name evidence="2" type="ORF">UFOVP461_30</name>
</gene>
<feature type="transmembrane region" description="Helical" evidence="1">
    <location>
        <begin position="32"/>
        <end position="53"/>
    </location>
</feature>